<feature type="domain" description="RCK N-terminal" evidence="1">
    <location>
        <begin position="7"/>
        <end position="123"/>
    </location>
</feature>
<dbReference type="InterPro" id="IPR003148">
    <property type="entry name" value="RCK_N"/>
</dbReference>
<dbReference type="InterPro" id="IPR036721">
    <property type="entry name" value="RCK_C_sf"/>
</dbReference>
<dbReference type="Pfam" id="PF02080">
    <property type="entry name" value="TrkA_C"/>
    <property type="match status" value="1"/>
</dbReference>
<dbReference type="Gene3D" id="3.30.70.1450">
    <property type="entry name" value="Regulator of K+ conductance, C-terminal domain"/>
    <property type="match status" value="1"/>
</dbReference>
<reference evidence="3 4" key="1">
    <citation type="journal article" date="2015" name="Genome Announc.">
        <title>Expanding the biotechnology potential of lactobacilli through comparative genomics of 213 strains and associated genera.</title>
        <authorList>
            <person name="Sun Z."/>
            <person name="Harris H.M."/>
            <person name="McCann A."/>
            <person name="Guo C."/>
            <person name="Argimon S."/>
            <person name="Zhang W."/>
            <person name="Yang X."/>
            <person name="Jeffery I.B."/>
            <person name="Cooney J.C."/>
            <person name="Kagawa T.F."/>
            <person name="Liu W."/>
            <person name="Song Y."/>
            <person name="Salvetti E."/>
            <person name="Wrobel A."/>
            <person name="Rasinkangas P."/>
            <person name="Parkhill J."/>
            <person name="Rea M.C."/>
            <person name="O'Sullivan O."/>
            <person name="Ritari J."/>
            <person name="Douillard F.P."/>
            <person name="Paul Ross R."/>
            <person name="Yang R."/>
            <person name="Briner A.E."/>
            <person name="Felis G.E."/>
            <person name="de Vos W.M."/>
            <person name="Barrangou R."/>
            <person name="Klaenhammer T.R."/>
            <person name="Caufield P.W."/>
            <person name="Cui Y."/>
            <person name="Zhang H."/>
            <person name="O'Toole P.W."/>
        </authorList>
    </citation>
    <scope>NUCLEOTIDE SEQUENCE [LARGE SCALE GENOMIC DNA]</scope>
    <source>
        <strain evidence="3 4">DSM 18933</strain>
    </source>
</reference>
<name>A0A0R1WNP7_9LACO</name>
<dbReference type="InterPro" id="IPR050721">
    <property type="entry name" value="Trk_Ktr_HKT_K-transport"/>
</dbReference>
<dbReference type="PANTHER" id="PTHR43833:SF7">
    <property type="entry name" value="KTR SYSTEM POTASSIUM UPTAKE PROTEIN C"/>
    <property type="match status" value="1"/>
</dbReference>
<dbReference type="SUPFAM" id="SSF51735">
    <property type="entry name" value="NAD(P)-binding Rossmann-fold domains"/>
    <property type="match status" value="1"/>
</dbReference>
<evidence type="ECO:0000313" key="4">
    <source>
        <dbReference type="Proteomes" id="UP000051054"/>
    </source>
</evidence>
<dbReference type="RefSeq" id="WP_025022954.1">
    <property type="nucleotide sequence ID" value="NZ_AZGD01000040.1"/>
</dbReference>
<dbReference type="PROSITE" id="PS51201">
    <property type="entry name" value="RCK_N"/>
    <property type="match status" value="1"/>
</dbReference>
<dbReference type="PATRIC" id="fig|1423755.3.peg.1685"/>
<dbReference type="OrthoDB" id="9776294at2"/>
<dbReference type="SUPFAM" id="SSF116726">
    <property type="entry name" value="TrkA C-terminal domain-like"/>
    <property type="match status" value="1"/>
</dbReference>
<sequence length="226" mass="24941">MGKRVVKDSFAVIGLGQFGSSICESLVEGGQEVLAIDSNEDVVNEFADKVMRAVIADGSDEEALRELDIGSFDHVYISIGRNMQASILATLIVIELGAKDVIARAENENHARVLEKIGATHVVRPERDIAKRLVYRQLHPTIGNILRLNEHITLAEINITNPKMCNKTLAQLDLTNRYGLNVVAITDKNNWVTQLPTADSIIEPNEKIMVVGDGRDIEKFENDAIL</sequence>
<organism evidence="3 4">
    <name type="scientific">Ligilactobacillus hayakitensis DSM 18933 = JCM 14209</name>
    <dbReference type="NCBI Taxonomy" id="1423755"/>
    <lineage>
        <taxon>Bacteria</taxon>
        <taxon>Bacillati</taxon>
        <taxon>Bacillota</taxon>
        <taxon>Bacilli</taxon>
        <taxon>Lactobacillales</taxon>
        <taxon>Lactobacillaceae</taxon>
        <taxon>Ligilactobacillus</taxon>
    </lineage>
</organism>
<evidence type="ECO:0000259" key="1">
    <source>
        <dbReference type="PROSITE" id="PS51201"/>
    </source>
</evidence>
<keyword evidence="4" id="KW-1185">Reference proteome</keyword>
<protein>
    <submittedName>
        <fullName evidence="3">TrkA domain-containing protein</fullName>
    </submittedName>
</protein>
<dbReference type="eggNOG" id="COG0569">
    <property type="taxonomic scope" value="Bacteria"/>
</dbReference>
<dbReference type="STRING" id="1423755.FC40_GL001595"/>
<dbReference type="PANTHER" id="PTHR43833">
    <property type="entry name" value="POTASSIUM CHANNEL PROTEIN 2-RELATED-RELATED"/>
    <property type="match status" value="1"/>
</dbReference>
<dbReference type="GO" id="GO:0008324">
    <property type="term" value="F:monoatomic cation transmembrane transporter activity"/>
    <property type="evidence" value="ECO:0007669"/>
    <property type="project" value="InterPro"/>
</dbReference>
<dbReference type="GO" id="GO:0006813">
    <property type="term" value="P:potassium ion transport"/>
    <property type="evidence" value="ECO:0007669"/>
    <property type="project" value="InterPro"/>
</dbReference>
<evidence type="ECO:0000313" key="3">
    <source>
        <dbReference type="EMBL" id="KRM19511.1"/>
    </source>
</evidence>
<evidence type="ECO:0000259" key="2">
    <source>
        <dbReference type="PROSITE" id="PS51202"/>
    </source>
</evidence>
<dbReference type="AlphaFoldDB" id="A0A0R1WNP7"/>
<dbReference type="PROSITE" id="PS51202">
    <property type="entry name" value="RCK_C"/>
    <property type="match status" value="1"/>
</dbReference>
<gene>
    <name evidence="3" type="ORF">FC40_GL001595</name>
</gene>
<dbReference type="Pfam" id="PF02254">
    <property type="entry name" value="TrkA_N"/>
    <property type="match status" value="1"/>
</dbReference>
<feature type="domain" description="RCK C-terminal" evidence="2">
    <location>
        <begin position="140"/>
        <end position="226"/>
    </location>
</feature>
<dbReference type="EMBL" id="AZGD01000040">
    <property type="protein sequence ID" value="KRM19511.1"/>
    <property type="molecule type" value="Genomic_DNA"/>
</dbReference>
<dbReference type="Gene3D" id="3.40.50.720">
    <property type="entry name" value="NAD(P)-binding Rossmann-like Domain"/>
    <property type="match status" value="1"/>
</dbReference>
<comment type="caution">
    <text evidence="3">The sequence shown here is derived from an EMBL/GenBank/DDBJ whole genome shotgun (WGS) entry which is preliminary data.</text>
</comment>
<dbReference type="Proteomes" id="UP000051054">
    <property type="component" value="Unassembled WGS sequence"/>
</dbReference>
<accession>A0A0R1WNP7</accession>
<dbReference type="InterPro" id="IPR006037">
    <property type="entry name" value="RCK_C"/>
</dbReference>
<proteinExistence type="predicted"/>
<dbReference type="InterPro" id="IPR036291">
    <property type="entry name" value="NAD(P)-bd_dom_sf"/>
</dbReference>